<dbReference type="PANTHER" id="PTHR10110:SF86">
    <property type="entry name" value="SODIUM_HYDROGEN EXCHANGER 7"/>
    <property type="match status" value="1"/>
</dbReference>
<comment type="subcellular location">
    <subcellularLocation>
        <location evidence="1 10">Cell membrane</location>
        <topology evidence="1 10">Multi-pass membrane protein</topology>
    </subcellularLocation>
</comment>
<comment type="caution">
    <text evidence="12">The sequence shown here is derived from an EMBL/GenBank/DDBJ whole genome shotgun (WGS) entry which is preliminary data.</text>
</comment>
<keyword evidence="3 10" id="KW-1003">Cell membrane</keyword>
<name>A0ABQ2HA06_9PORP</name>
<keyword evidence="10" id="KW-0050">Antiport</keyword>
<sequence>MIFEMLFIISLVVIICMLTMLANKIKIAYPILLVLAGLALSLIPGMPQIKVEPEWIFIIFLPPLLFEAASGASWKELWKWRRIILSFAFLVVFITACVVALVANAILPGFSIALGFLLGGIISPPDAVSAQAIMRFVKVPKRFSSILEGESLFNDASSLIIMRVALVAVGTGQFVWYQAAGSFVWMLVGGLLVGLLVAWVMIKLHHYLPTDDKVDVVFSLISPYIMYIAAEEVGASGVIAVVSGGLLLNTRNVLFMDSTSRLSGVSVWHNFGFLLNGLVFLLIGLDLPEVVAGIREDGTSLVTATWYGLLISAVLIFIRMVCSYGAIMITLFMRRFIKVADPNYYGLHVPFILGWSGMRGVVSLAAALSIPMVTEAGVPFPERSMIIYITFVVILVTLLLQGLTLPILIERMKLPAFNDYLPEQETESIIRKGLADVSLRYLRENEMCELISDSQHLQSMVSHWMTQLEEEGQTPLYDASNELYSNILDQQRLYLYHLNKEHANINEDIVNRFIQRIDLEQERLKYE</sequence>
<evidence type="ECO:0000256" key="10">
    <source>
        <dbReference type="RuleBase" id="RU366002"/>
    </source>
</evidence>
<dbReference type="InterPro" id="IPR004705">
    <property type="entry name" value="Cation/H_exchanger_CPA1_bac"/>
</dbReference>
<evidence type="ECO:0000256" key="1">
    <source>
        <dbReference type="ARBA" id="ARBA00004651"/>
    </source>
</evidence>
<evidence type="ECO:0000256" key="7">
    <source>
        <dbReference type="ARBA" id="ARBA00023065"/>
    </source>
</evidence>
<dbReference type="InterPro" id="IPR006153">
    <property type="entry name" value="Cation/H_exchanger_TM"/>
</dbReference>
<keyword evidence="9 10" id="KW-0739">Sodium transport</keyword>
<keyword evidence="8 10" id="KW-0472">Membrane</keyword>
<dbReference type="PANTHER" id="PTHR10110">
    <property type="entry name" value="SODIUM/HYDROGEN EXCHANGER"/>
    <property type="match status" value="1"/>
</dbReference>
<dbReference type="NCBIfam" id="TIGR00831">
    <property type="entry name" value="a_cpa1"/>
    <property type="match status" value="1"/>
</dbReference>
<proteinExistence type="inferred from homology"/>
<feature type="transmembrane region" description="Helical" evidence="10">
    <location>
        <begin position="6"/>
        <end position="22"/>
    </location>
</feature>
<feature type="transmembrane region" description="Helical" evidence="10">
    <location>
        <begin position="84"/>
        <end position="106"/>
    </location>
</feature>
<evidence type="ECO:0000256" key="9">
    <source>
        <dbReference type="ARBA" id="ARBA00023201"/>
    </source>
</evidence>
<feature type="transmembrane region" description="Helical" evidence="10">
    <location>
        <begin position="344"/>
        <end position="373"/>
    </location>
</feature>
<feature type="transmembrane region" description="Helical" evidence="10">
    <location>
        <begin position="305"/>
        <end position="332"/>
    </location>
</feature>
<dbReference type="Gene3D" id="6.10.140.1330">
    <property type="match status" value="1"/>
</dbReference>
<dbReference type="Proteomes" id="UP000653477">
    <property type="component" value="Unassembled WGS sequence"/>
</dbReference>
<dbReference type="InterPro" id="IPR018422">
    <property type="entry name" value="Cation/H_exchanger_CPA1"/>
</dbReference>
<keyword evidence="6 10" id="KW-0915">Sodium</keyword>
<keyword evidence="4 10" id="KW-0812">Transmembrane</keyword>
<protein>
    <submittedName>
        <fullName evidence="12">Na+/H+ antiporter</fullName>
    </submittedName>
</protein>
<comment type="function">
    <text evidence="10">Na(+)/H(+) antiporter that extrudes sodium in exchange for external protons.</text>
</comment>
<evidence type="ECO:0000256" key="4">
    <source>
        <dbReference type="ARBA" id="ARBA00022692"/>
    </source>
</evidence>
<accession>A0ABQ2HA06</accession>
<evidence type="ECO:0000256" key="8">
    <source>
        <dbReference type="ARBA" id="ARBA00023136"/>
    </source>
</evidence>
<organism evidence="12 13">
    <name type="scientific">Porphyromonas pasteri</name>
    <dbReference type="NCBI Taxonomy" id="1583331"/>
    <lineage>
        <taxon>Bacteria</taxon>
        <taxon>Pseudomonadati</taxon>
        <taxon>Bacteroidota</taxon>
        <taxon>Bacteroidia</taxon>
        <taxon>Bacteroidales</taxon>
        <taxon>Porphyromonadaceae</taxon>
        <taxon>Porphyromonas</taxon>
    </lineage>
</organism>
<feature type="transmembrane region" description="Helical" evidence="10">
    <location>
        <begin position="158"/>
        <end position="177"/>
    </location>
</feature>
<feature type="transmembrane region" description="Helical" evidence="10">
    <location>
        <begin position="183"/>
        <end position="202"/>
    </location>
</feature>
<evidence type="ECO:0000313" key="13">
    <source>
        <dbReference type="Proteomes" id="UP000653477"/>
    </source>
</evidence>
<evidence type="ECO:0000256" key="6">
    <source>
        <dbReference type="ARBA" id="ARBA00023053"/>
    </source>
</evidence>
<feature type="transmembrane region" description="Helical" evidence="10">
    <location>
        <begin position="55"/>
        <end position="72"/>
    </location>
</feature>
<keyword evidence="2 10" id="KW-0813">Transport</keyword>
<evidence type="ECO:0000256" key="2">
    <source>
        <dbReference type="ARBA" id="ARBA00022448"/>
    </source>
</evidence>
<keyword evidence="13" id="KW-1185">Reference proteome</keyword>
<feature type="transmembrane region" description="Helical" evidence="10">
    <location>
        <begin position="29"/>
        <end position="49"/>
    </location>
</feature>
<evidence type="ECO:0000256" key="5">
    <source>
        <dbReference type="ARBA" id="ARBA00022989"/>
    </source>
</evidence>
<gene>
    <name evidence="12" type="ORF">GCM10007088_13420</name>
</gene>
<feature type="domain" description="Cation/H+ exchanger transmembrane" evidence="11">
    <location>
        <begin position="13"/>
        <end position="409"/>
    </location>
</feature>
<feature type="transmembrane region" description="Helical" evidence="10">
    <location>
        <begin position="385"/>
        <end position="409"/>
    </location>
</feature>
<evidence type="ECO:0000256" key="3">
    <source>
        <dbReference type="ARBA" id="ARBA00022475"/>
    </source>
</evidence>
<keyword evidence="5 10" id="KW-1133">Transmembrane helix</keyword>
<dbReference type="EMBL" id="BMPU01000004">
    <property type="protein sequence ID" value="GGM55888.1"/>
    <property type="molecule type" value="Genomic_DNA"/>
</dbReference>
<feature type="transmembrane region" description="Helical" evidence="10">
    <location>
        <begin position="267"/>
        <end position="285"/>
    </location>
</feature>
<keyword evidence="7 10" id="KW-0406">Ion transport</keyword>
<evidence type="ECO:0000313" key="12">
    <source>
        <dbReference type="EMBL" id="GGM55888.1"/>
    </source>
</evidence>
<comment type="similarity">
    <text evidence="10">Belongs to the monovalent cation:proton antiporter 1 (CPA1) transporter (TC 2.A.36) family.</text>
</comment>
<feature type="transmembrane region" description="Helical" evidence="10">
    <location>
        <begin position="236"/>
        <end position="255"/>
    </location>
</feature>
<evidence type="ECO:0000259" key="11">
    <source>
        <dbReference type="Pfam" id="PF00999"/>
    </source>
</evidence>
<dbReference type="Pfam" id="PF00999">
    <property type="entry name" value="Na_H_Exchanger"/>
    <property type="match status" value="1"/>
</dbReference>
<reference evidence="13" key="1">
    <citation type="journal article" date="2019" name="Int. J. Syst. Evol. Microbiol.">
        <title>The Global Catalogue of Microorganisms (GCM) 10K type strain sequencing project: providing services to taxonomists for standard genome sequencing and annotation.</title>
        <authorList>
            <consortium name="The Broad Institute Genomics Platform"/>
            <consortium name="The Broad Institute Genome Sequencing Center for Infectious Disease"/>
            <person name="Wu L."/>
            <person name="Ma J."/>
        </authorList>
    </citation>
    <scope>NUCLEOTIDE SEQUENCE [LARGE SCALE GENOMIC DNA]</scope>
    <source>
        <strain evidence="13">JCM 30531</strain>
    </source>
</reference>